<organism evidence="2 3">
    <name type="scientific">Comamonas jiangduensis</name>
    <dbReference type="NCBI Taxonomy" id="1194168"/>
    <lineage>
        <taxon>Bacteria</taxon>
        <taxon>Pseudomonadati</taxon>
        <taxon>Pseudomonadota</taxon>
        <taxon>Betaproteobacteria</taxon>
        <taxon>Burkholderiales</taxon>
        <taxon>Comamonadaceae</taxon>
        <taxon>Comamonas</taxon>
    </lineage>
</organism>
<dbReference type="Proteomes" id="UP001567350">
    <property type="component" value="Unassembled WGS sequence"/>
</dbReference>
<protein>
    <submittedName>
        <fullName evidence="2">Uncharacterized protein</fullName>
    </submittedName>
</protein>
<keyword evidence="1" id="KW-0812">Transmembrane</keyword>
<comment type="caution">
    <text evidence="2">The sequence shown here is derived from an EMBL/GenBank/DDBJ whole genome shotgun (WGS) entry which is preliminary data.</text>
</comment>
<evidence type="ECO:0000256" key="1">
    <source>
        <dbReference type="SAM" id="Phobius"/>
    </source>
</evidence>
<keyword evidence="1" id="KW-0472">Membrane</keyword>
<dbReference type="RefSeq" id="WP_370893759.1">
    <property type="nucleotide sequence ID" value="NZ_JBGJLR010000019.1"/>
</dbReference>
<reference evidence="2 3" key="1">
    <citation type="submission" date="2024-08" db="EMBL/GenBank/DDBJ databases">
        <authorList>
            <person name="Feng Z."/>
            <person name="Ronholm J."/>
        </authorList>
    </citation>
    <scope>NUCLEOTIDE SEQUENCE [LARGE SCALE GENOMIC DNA]</scope>
    <source>
        <strain evidence="2 3">4-AB0-8</strain>
    </source>
</reference>
<keyword evidence="1" id="KW-1133">Transmembrane helix</keyword>
<proteinExistence type="predicted"/>
<gene>
    <name evidence="2" type="ORF">ACBP88_14515</name>
</gene>
<keyword evidence="3" id="KW-1185">Reference proteome</keyword>
<evidence type="ECO:0000313" key="3">
    <source>
        <dbReference type="Proteomes" id="UP001567350"/>
    </source>
</evidence>
<accession>A0ABV4IFM1</accession>
<evidence type="ECO:0000313" key="2">
    <source>
        <dbReference type="EMBL" id="MEZ2740640.1"/>
    </source>
</evidence>
<feature type="transmembrane region" description="Helical" evidence="1">
    <location>
        <begin position="39"/>
        <end position="59"/>
    </location>
</feature>
<name>A0ABV4IFM1_9BURK</name>
<sequence length="101" mass="11492">MLFLFLRLLRMTLVALLVGVLLLLLRLRGVLARLLLVGAWLLLLLLLLFLLAGILWLLVLRHFHYSFRLAGKQGLLTLVPSIADERRLKGRTDGHLPTFAE</sequence>
<dbReference type="EMBL" id="JBGJLR010000019">
    <property type="protein sequence ID" value="MEZ2740640.1"/>
    <property type="molecule type" value="Genomic_DNA"/>
</dbReference>